<dbReference type="RefSeq" id="WP_126487093.1">
    <property type="nucleotide sequence ID" value="NZ_RXNS01000036.1"/>
</dbReference>
<reference evidence="2 3" key="1">
    <citation type="submission" date="2018-12" db="EMBL/GenBank/DDBJ databases">
        <authorList>
            <person name="Yu L."/>
        </authorList>
    </citation>
    <scope>NUCLEOTIDE SEQUENCE [LARGE SCALE GENOMIC DNA]</scope>
    <source>
        <strain evidence="2 3">11S</strain>
    </source>
</reference>
<protein>
    <submittedName>
        <fullName evidence="2">Uncharacterized protein</fullName>
    </submittedName>
</protein>
<feature type="region of interest" description="Disordered" evidence="1">
    <location>
        <begin position="213"/>
        <end position="251"/>
    </location>
</feature>
<organism evidence="2 3">
    <name type="scientific">Halomonas nitroreducens</name>
    <dbReference type="NCBI Taxonomy" id="447425"/>
    <lineage>
        <taxon>Bacteria</taxon>
        <taxon>Pseudomonadati</taxon>
        <taxon>Pseudomonadota</taxon>
        <taxon>Gammaproteobacteria</taxon>
        <taxon>Oceanospirillales</taxon>
        <taxon>Halomonadaceae</taxon>
        <taxon>Halomonas</taxon>
    </lineage>
</organism>
<sequence>MSFDIRFENERTTDGCIFVDFHFDAPSYQEPIDLAGEARQMSVSGNDHGFIYGSDLLGWDVVLGTRITPDQLEGIDIPGITFRTRESGGVSAFDFATQAAARAFITHVYEAFYEAFYLGFDTYTLDEAPAADTAPSARPAPVSPRSVPAFPAPLARDVATPALPRSPGKATERAAFYGTAVYPHLHQGTRYAWPAAQCLADRPGVDVAPFHPRQGSAPPAANRHESSIREGRCPTTAGRQCLTIHHPRNTP</sequence>
<evidence type="ECO:0000313" key="2">
    <source>
        <dbReference type="EMBL" id="RTQ97194.1"/>
    </source>
</evidence>
<name>A0A431UXY5_9GAMM</name>
<dbReference type="EMBL" id="RXNS01000036">
    <property type="protein sequence ID" value="RTQ97194.1"/>
    <property type="molecule type" value="Genomic_DNA"/>
</dbReference>
<feature type="compositionally biased region" description="Basic and acidic residues" evidence="1">
    <location>
        <begin position="222"/>
        <end position="232"/>
    </location>
</feature>
<comment type="caution">
    <text evidence="2">The sequence shown here is derived from an EMBL/GenBank/DDBJ whole genome shotgun (WGS) entry which is preliminary data.</text>
</comment>
<accession>A0A431UXY5</accession>
<gene>
    <name evidence="2" type="ORF">EKG36_20280</name>
</gene>
<evidence type="ECO:0000313" key="3">
    <source>
        <dbReference type="Proteomes" id="UP000267400"/>
    </source>
</evidence>
<proteinExistence type="predicted"/>
<keyword evidence="3" id="KW-1185">Reference proteome</keyword>
<evidence type="ECO:0000256" key="1">
    <source>
        <dbReference type="SAM" id="MobiDB-lite"/>
    </source>
</evidence>
<dbReference type="Proteomes" id="UP000267400">
    <property type="component" value="Unassembled WGS sequence"/>
</dbReference>
<dbReference type="OrthoDB" id="9844540at2"/>
<dbReference type="AlphaFoldDB" id="A0A431UXY5"/>